<keyword evidence="5" id="KW-0677">Repeat</keyword>
<dbReference type="GO" id="GO:0005509">
    <property type="term" value="F:calcium ion binding"/>
    <property type="evidence" value="ECO:0007669"/>
    <property type="project" value="UniProtKB-UniRule"/>
</dbReference>
<evidence type="ECO:0000256" key="6">
    <source>
        <dbReference type="ARBA" id="ARBA00022837"/>
    </source>
</evidence>
<dbReference type="PROSITE" id="PS00232">
    <property type="entry name" value="CADHERIN_1"/>
    <property type="match status" value="1"/>
</dbReference>
<dbReference type="PANTHER" id="PTHR24028:SF234">
    <property type="entry name" value="PROTOCADHERIN GAMMA-A3"/>
    <property type="match status" value="1"/>
</dbReference>
<sequence>MYDLILTASDGGEPVKSGSAGIQVIVLDANDNVPIFSQPIYEISIKENIPKGFTILTNDNVPEILYPSPPADGYTGIELAPHFSEPGYLVIKVVAVDANSGQNSWLSYQLIRATEPGLFTLGFHTGEIRTAWLFLEENALKQILVVLVKDNVHPAPFALTILMVVLADHIPNILTELSNILFSGDSQSDLTFSSVIAVDLDSCLFFTFLFIFFSYTF</sequence>
<evidence type="ECO:0000259" key="12">
    <source>
        <dbReference type="PROSITE" id="PS50268"/>
    </source>
</evidence>
<evidence type="ECO:0000256" key="10">
    <source>
        <dbReference type="ARBA" id="ARBA00023180"/>
    </source>
</evidence>
<evidence type="ECO:0000256" key="11">
    <source>
        <dbReference type="PROSITE-ProRule" id="PRU00043"/>
    </source>
</evidence>
<comment type="caution">
    <text evidence="13">The sequence shown here is derived from an EMBL/GenBank/DDBJ whole genome shotgun (WGS) entry which is preliminary data.</text>
</comment>
<gene>
    <name evidence="13" type="primary">PCDHGA9</name>
    <name evidence="13" type="ORF">L345_16456</name>
</gene>
<dbReference type="FunFam" id="2.60.40.60:FF:000004">
    <property type="entry name" value="Protocadherin 1 gamma 2"/>
    <property type="match status" value="1"/>
</dbReference>
<keyword evidence="3" id="KW-0812">Transmembrane</keyword>
<dbReference type="Proteomes" id="UP000018936">
    <property type="component" value="Unassembled WGS sequence"/>
</dbReference>
<feature type="domain" description="Cadherin" evidence="12">
    <location>
        <begin position="37"/>
        <end position="173"/>
    </location>
</feature>
<keyword evidence="9" id="KW-0472">Membrane</keyword>
<comment type="subcellular location">
    <subcellularLocation>
        <location evidence="1">Cell membrane</location>
        <topology evidence="1">Single-pass type I membrane protein</topology>
    </subcellularLocation>
</comment>
<evidence type="ECO:0000256" key="3">
    <source>
        <dbReference type="ARBA" id="ARBA00022692"/>
    </source>
</evidence>
<protein>
    <submittedName>
        <fullName evidence="13">Protocadherin gamma-A9</fullName>
    </submittedName>
</protein>
<name>V8N6T4_OPHHA</name>
<evidence type="ECO:0000256" key="4">
    <source>
        <dbReference type="ARBA" id="ARBA00022729"/>
    </source>
</evidence>
<reference evidence="13 14" key="1">
    <citation type="journal article" date="2013" name="Proc. Natl. Acad. Sci. U.S.A.">
        <title>The king cobra genome reveals dynamic gene evolution and adaptation in the snake venom system.</title>
        <authorList>
            <person name="Vonk F.J."/>
            <person name="Casewell N.R."/>
            <person name="Henkel C.V."/>
            <person name="Heimberg A.M."/>
            <person name="Jansen H.J."/>
            <person name="McCleary R.J."/>
            <person name="Kerkkamp H.M."/>
            <person name="Vos R.A."/>
            <person name="Guerreiro I."/>
            <person name="Calvete J.J."/>
            <person name="Wuster W."/>
            <person name="Woods A.E."/>
            <person name="Logan J.M."/>
            <person name="Harrison R.A."/>
            <person name="Castoe T.A."/>
            <person name="de Koning A.P."/>
            <person name="Pollock D.D."/>
            <person name="Yandell M."/>
            <person name="Calderon D."/>
            <person name="Renjifo C."/>
            <person name="Currier R.B."/>
            <person name="Salgado D."/>
            <person name="Pla D."/>
            <person name="Sanz L."/>
            <person name="Hyder A.S."/>
            <person name="Ribeiro J.M."/>
            <person name="Arntzen J.W."/>
            <person name="van den Thillart G.E."/>
            <person name="Boetzer M."/>
            <person name="Pirovano W."/>
            <person name="Dirks R.P."/>
            <person name="Spaink H.P."/>
            <person name="Duboule D."/>
            <person name="McGlinn E."/>
            <person name="Kini R.M."/>
            <person name="Richardson M.K."/>
        </authorList>
    </citation>
    <scope>NUCLEOTIDE SEQUENCE</scope>
    <source>
        <tissue evidence="13">Blood</tissue>
    </source>
</reference>
<dbReference type="InterPro" id="IPR002126">
    <property type="entry name" value="Cadherin-like_dom"/>
</dbReference>
<evidence type="ECO:0000256" key="9">
    <source>
        <dbReference type="ARBA" id="ARBA00023136"/>
    </source>
</evidence>
<dbReference type="PRINTS" id="PR00205">
    <property type="entry name" value="CADHERIN"/>
</dbReference>
<dbReference type="InterPro" id="IPR015919">
    <property type="entry name" value="Cadherin-like_sf"/>
</dbReference>
<dbReference type="InterPro" id="IPR020894">
    <property type="entry name" value="Cadherin_CS"/>
</dbReference>
<keyword evidence="7" id="KW-0130">Cell adhesion</keyword>
<proteinExistence type="predicted"/>
<dbReference type="AlphaFoldDB" id="V8N6T4"/>
<evidence type="ECO:0000256" key="2">
    <source>
        <dbReference type="ARBA" id="ARBA00022475"/>
    </source>
</evidence>
<keyword evidence="8" id="KW-1133">Transmembrane helix</keyword>
<dbReference type="PANTHER" id="PTHR24028">
    <property type="entry name" value="CADHERIN-87A"/>
    <property type="match status" value="1"/>
</dbReference>
<dbReference type="EMBL" id="AZIM01007687">
    <property type="protein sequence ID" value="ETE57825.1"/>
    <property type="molecule type" value="Genomic_DNA"/>
</dbReference>
<keyword evidence="4" id="KW-0732">Signal</keyword>
<dbReference type="SUPFAM" id="SSF49313">
    <property type="entry name" value="Cadherin-like"/>
    <property type="match status" value="1"/>
</dbReference>
<keyword evidence="14" id="KW-1185">Reference proteome</keyword>
<dbReference type="GO" id="GO:0005886">
    <property type="term" value="C:plasma membrane"/>
    <property type="evidence" value="ECO:0007669"/>
    <property type="project" value="UniProtKB-SubCell"/>
</dbReference>
<accession>V8N6T4</accession>
<feature type="non-terminal residue" evidence="13">
    <location>
        <position position="1"/>
    </location>
</feature>
<evidence type="ECO:0000313" key="13">
    <source>
        <dbReference type="EMBL" id="ETE57825.1"/>
    </source>
</evidence>
<keyword evidence="6 11" id="KW-0106">Calcium</keyword>
<evidence type="ECO:0000256" key="8">
    <source>
        <dbReference type="ARBA" id="ARBA00022989"/>
    </source>
</evidence>
<evidence type="ECO:0000313" key="14">
    <source>
        <dbReference type="Proteomes" id="UP000018936"/>
    </source>
</evidence>
<evidence type="ECO:0000256" key="5">
    <source>
        <dbReference type="ARBA" id="ARBA00022737"/>
    </source>
</evidence>
<keyword evidence="10" id="KW-0325">Glycoprotein</keyword>
<organism evidence="13 14">
    <name type="scientific">Ophiophagus hannah</name>
    <name type="common">King cobra</name>
    <name type="synonym">Naja hannah</name>
    <dbReference type="NCBI Taxonomy" id="8665"/>
    <lineage>
        <taxon>Eukaryota</taxon>
        <taxon>Metazoa</taxon>
        <taxon>Chordata</taxon>
        <taxon>Craniata</taxon>
        <taxon>Vertebrata</taxon>
        <taxon>Euteleostomi</taxon>
        <taxon>Lepidosauria</taxon>
        <taxon>Squamata</taxon>
        <taxon>Bifurcata</taxon>
        <taxon>Unidentata</taxon>
        <taxon>Episquamata</taxon>
        <taxon>Toxicofera</taxon>
        <taxon>Serpentes</taxon>
        <taxon>Colubroidea</taxon>
        <taxon>Elapidae</taxon>
        <taxon>Elapinae</taxon>
        <taxon>Ophiophagus</taxon>
    </lineage>
</organism>
<dbReference type="InterPro" id="IPR050174">
    <property type="entry name" value="Protocadherin/Cadherin-CA"/>
</dbReference>
<dbReference type="OrthoDB" id="9046497at2759"/>
<dbReference type="PROSITE" id="PS50268">
    <property type="entry name" value="CADHERIN_2"/>
    <property type="match status" value="2"/>
</dbReference>
<feature type="domain" description="Cadherin" evidence="12">
    <location>
        <begin position="2"/>
        <end position="36"/>
    </location>
</feature>
<evidence type="ECO:0000256" key="7">
    <source>
        <dbReference type="ARBA" id="ARBA00022889"/>
    </source>
</evidence>
<evidence type="ECO:0000256" key="1">
    <source>
        <dbReference type="ARBA" id="ARBA00004251"/>
    </source>
</evidence>
<dbReference type="CDD" id="cd11304">
    <property type="entry name" value="Cadherin_repeat"/>
    <property type="match status" value="2"/>
</dbReference>
<keyword evidence="2" id="KW-1003">Cell membrane</keyword>
<dbReference type="Gene3D" id="2.60.40.60">
    <property type="entry name" value="Cadherins"/>
    <property type="match status" value="2"/>
</dbReference>
<dbReference type="GO" id="GO:0007156">
    <property type="term" value="P:homophilic cell adhesion via plasma membrane adhesion molecules"/>
    <property type="evidence" value="ECO:0007669"/>
    <property type="project" value="InterPro"/>
</dbReference>